<evidence type="ECO:0000313" key="5">
    <source>
        <dbReference type="EMBL" id="QOW00154.1"/>
    </source>
</evidence>
<dbReference type="EMBL" id="CP063450">
    <property type="protein sequence ID" value="QOW00154.1"/>
    <property type="molecule type" value="Genomic_DNA"/>
</dbReference>
<dbReference type="RefSeq" id="WP_193903451.1">
    <property type="nucleotide sequence ID" value="NZ_CP063450.1"/>
</dbReference>
<feature type="signal peptide" evidence="3">
    <location>
        <begin position="1"/>
        <end position="23"/>
    </location>
</feature>
<feature type="compositionally biased region" description="Low complexity" evidence="1">
    <location>
        <begin position="858"/>
        <end position="879"/>
    </location>
</feature>
<dbReference type="Proteomes" id="UP000593818">
    <property type="component" value="Chromosome"/>
</dbReference>
<name>A0A7M2XSA2_9NOCA</name>
<organism evidence="5 6">
    <name type="scientific">Rhodococcus pyridinivorans</name>
    <dbReference type="NCBI Taxonomy" id="103816"/>
    <lineage>
        <taxon>Bacteria</taxon>
        <taxon>Bacillati</taxon>
        <taxon>Actinomycetota</taxon>
        <taxon>Actinomycetes</taxon>
        <taxon>Mycobacteriales</taxon>
        <taxon>Nocardiaceae</taxon>
        <taxon>Rhodococcus</taxon>
    </lineage>
</organism>
<evidence type="ECO:0000256" key="3">
    <source>
        <dbReference type="SAM" id="SignalP"/>
    </source>
</evidence>
<dbReference type="CDD" id="cd00198">
    <property type="entry name" value="vWFA"/>
    <property type="match status" value="1"/>
</dbReference>
<protein>
    <recommendedName>
        <fullName evidence="4">VWFA domain-containing protein</fullName>
    </recommendedName>
</protein>
<feature type="compositionally biased region" description="Polar residues" evidence="1">
    <location>
        <begin position="841"/>
        <end position="855"/>
    </location>
</feature>
<dbReference type="SUPFAM" id="SSF53300">
    <property type="entry name" value="vWA-like"/>
    <property type="match status" value="1"/>
</dbReference>
<gene>
    <name evidence="5" type="ORF">INP59_07335</name>
</gene>
<keyword evidence="2" id="KW-0472">Membrane</keyword>
<dbReference type="Gene3D" id="3.40.50.410">
    <property type="entry name" value="von Willebrand factor, type A domain"/>
    <property type="match status" value="1"/>
</dbReference>
<feature type="transmembrane region" description="Helical" evidence="2">
    <location>
        <begin position="658"/>
        <end position="680"/>
    </location>
</feature>
<evidence type="ECO:0000256" key="1">
    <source>
        <dbReference type="SAM" id="MobiDB-lite"/>
    </source>
</evidence>
<dbReference type="PROSITE" id="PS50234">
    <property type="entry name" value="VWFA"/>
    <property type="match status" value="1"/>
</dbReference>
<dbReference type="AlphaFoldDB" id="A0A7M2XSA2"/>
<feature type="domain" description="VWFA" evidence="4">
    <location>
        <begin position="44"/>
        <end position="275"/>
    </location>
</feature>
<proteinExistence type="predicted"/>
<keyword evidence="2" id="KW-0812">Transmembrane</keyword>
<feature type="region of interest" description="Disordered" evidence="1">
    <location>
        <begin position="836"/>
        <end position="916"/>
    </location>
</feature>
<keyword evidence="3" id="KW-0732">Signal</keyword>
<accession>A0A7M2XSA2</accession>
<dbReference type="InterPro" id="IPR036465">
    <property type="entry name" value="vWFA_dom_sf"/>
</dbReference>
<sequence>MKKLATVIIVLLGCLLIAPTASGQPRETAVADFGGCLASQREGDLLLMIDESGSLQQSDPDAARVEAANYLLGQLASFGASAGVALDVAVAGFSSEFTMHAPWTRLEPGTLGELQSEVDAFRSRTSGLDTDYWLALDGARGALAEHSSGGSTSCQAIAWFSDGKLDFTARDGEKPYAPGLSLSTDEGVAQVVGAARESICRPAGVADQLRSSGIATFAVGLANGTAQAADFDLMRSIATGEPVAGQACGARTEPTPGDFYLAQNIDDLLFAFDAFSSPGQAPLENETGVCAYEVCEEAQHRFVLDDSIGSVTVLGFADAEGLVPTLVNPSGEELPMAYTSAESGSSVDGVAVDYRWLSDRSVSFTMEQPENSTGEWQGMWALVFVDPDGSEPAARSKSNIHISGNLFPALLGQDVTAIHAGEVTSAVRLGIVDSDREEIDPSELLGSAYLGVSLTDAAQVDHTLASGVSKDAIGEPIELDLTNVAPGEATLRLVLEVTTADATDESGSVIAPGTDLTPQYVDVPLNLAPPIGYPTVPGRIDFGQVEGSGTFPGELVIQGPGCVWVDPASPVRIDAIPDGVGNAALTVGGATSPDNCLTIEEGTSGRLPLELAVPEAGNGAFNGAVRLMIAPEGEPDRAMPVDVPFTADLLKPLDTTRFLLGFLAVFFLGVGIPFAILYALKWWASRIPAETLKSQSFLVRVSDGGLLRDGRPFTLNDNDLREIVRNLDKPARNLDVDGARLEAKMGMSPVGAGYVLVRAEGMLGASGATPATDRSTGQARLPLAVHNNWVLLHDPKGPVDEAVLLLLVGANASNERVRGLVDEAGRRAPRIIDDLRARAQGSDSNTPQNPTSPQPATAGAPSSFDPFAAPGAPSSAPTFGAPPPFTGGPGFGGQPPAGPGSTPPGQPFDPFRPPGS</sequence>
<feature type="chain" id="PRO_5032539534" description="VWFA domain-containing protein" evidence="3">
    <location>
        <begin position="24"/>
        <end position="916"/>
    </location>
</feature>
<feature type="compositionally biased region" description="Pro residues" evidence="1">
    <location>
        <begin position="896"/>
        <end position="916"/>
    </location>
</feature>
<reference evidence="5 6" key="1">
    <citation type="submission" date="2020-10" db="EMBL/GenBank/DDBJ databases">
        <title>Whole genome sequence of oil-degrading bacteria Rhodococcus pyridinivorans strain 5Ap.</title>
        <authorList>
            <person name="Akhremchuk A.E."/>
            <person name="Valentovich L.N."/>
            <person name="Charniauskaya M.I."/>
            <person name="Bukliarevich H.A."/>
            <person name="Titok M.A."/>
        </authorList>
    </citation>
    <scope>NUCLEOTIDE SEQUENCE [LARGE SCALE GENOMIC DNA]</scope>
    <source>
        <strain evidence="5 6">5Ap</strain>
    </source>
</reference>
<dbReference type="InterPro" id="IPR002035">
    <property type="entry name" value="VWF_A"/>
</dbReference>
<evidence type="ECO:0000313" key="6">
    <source>
        <dbReference type="Proteomes" id="UP000593818"/>
    </source>
</evidence>
<keyword evidence="6" id="KW-1185">Reference proteome</keyword>
<evidence type="ECO:0000256" key="2">
    <source>
        <dbReference type="SAM" id="Phobius"/>
    </source>
</evidence>
<evidence type="ECO:0000259" key="4">
    <source>
        <dbReference type="PROSITE" id="PS50234"/>
    </source>
</evidence>
<keyword evidence="2" id="KW-1133">Transmembrane helix</keyword>